<name>A0A137PH60_CONC2</name>
<dbReference type="SUPFAM" id="SSF117281">
    <property type="entry name" value="Kelch motif"/>
    <property type="match status" value="1"/>
</dbReference>
<keyword evidence="1" id="KW-0472">Membrane</keyword>
<dbReference type="Pfam" id="PF24681">
    <property type="entry name" value="Kelch_KLHDC2_KLHL20_DRC7"/>
    <property type="match status" value="1"/>
</dbReference>
<dbReference type="Proteomes" id="UP000070444">
    <property type="component" value="Unassembled WGS sequence"/>
</dbReference>
<dbReference type="OrthoDB" id="432528at2759"/>
<dbReference type="EMBL" id="KQ964425">
    <property type="protein sequence ID" value="KXN74320.1"/>
    <property type="molecule type" value="Genomic_DNA"/>
</dbReference>
<feature type="signal peptide" evidence="2">
    <location>
        <begin position="1"/>
        <end position="15"/>
    </location>
</feature>
<keyword evidence="2" id="KW-0732">Signal</keyword>
<evidence type="ECO:0000256" key="2">
    <source>
        <dbReference type="SAM" id="SignalP"/>
    </source>
</evidence>
<keyword evidence="4" id="KW-1185">Reference proteome</keyword>
<dbReference type="Gene3D" id="2.120.10.80">
    <property type="entry name" value="Kelch-type beta propeller"/>
    <property type="match status" value="1"/>
</dbReference>
<evidence type="ECO:0000313" key="3">
    <source>
        <dbReference type="EMBL" id="KXN74320.1"/>
    </source>
</evidence>
<keyword evidence="1" id="KW-1133">Transmembrane helix</keyword>
<keyword evidence="1" id="KW-0812">Transmembrane</keyword>
<feature type="transmembrane region" description="Helical" evidence="1">
    <location>
        <begin position="406"/>
        <end position="428"/>
    </location>
</feature>
<feature type="chain" id="PRO_5012926884" description="Galactose oxidase" evidence="2">
    <location>
        <begin position="16"/>
        <end position="473"/>
    </location>
</feature>
<reference evidence="3 4" key="1">
    <citation type="journal article" date="2015" name="Genome Biol. Evol.">
        <title>Phylogenomic analyses indicate that early fungi evolved digesting cell walls of algal ancestors of land plants.</title>
        <authorList>
            <person name="Chang Y."/>
            <person name="Wang S."/>
            <person name="Sekimoto S."/>
            <person name="Aerts A.L."/>
            <person name="Choi C."/>
            <person name="Clum A."/>
            <person name="LaButti K.M."/>
            <person name="Lindquist E.A."/>
            <person name="Yee Ngan C."/>
            <person name="Ohm R.A."/>
            <person name="Salamov A.A."/>
            <person name="Grigoriev I.V."/>
            <person name="Spatafora J.W."/>
            <person name="Berbee M.L."/>
        </authorList>
    </citation>
    <scope>NUCLEOTIDE SEQUENCE [LARGE SCALE GENOMIC DNA]</scope>
    <source>
        <strain evidence="3 4">NRRL 28638</strain>
    </source>
</reference>
<evidence type="ECO:0000313" key="4">
    <source>
        <dbReference type="Proteomes" id="UP000070444"/>
    </source>
</evidence>
<organism evidence="3 4">
    <name type="scientific">Conidiobolus coronatus (strain ATCC 28846 / CBS 209.66 / NRRL 28638)</name>
    <name type="common">Delacroixia coronata</name>
    <dbReference type="NCBI Taxonomy" id="796925"/>
    <lineage>
        <taxon>Eukaryota</taxon>
        <taxon>Fungi</taxon>
        <taxon>Fungi incertae sedis</taxon>
        <taxon>Zoopagomycota</taxon>
        <taxon>Entomophthoromycotina</taxon>
        <taxon>Entomophthoromycetes</taxon>
        <taxon>Entomophthorales</taxon>
        <taxon>Ancylistaceae</taxon>
        <taxon>Conidiobolus</taxon>
    </lineage>
</organism>
<dbReference type="AlphaFoldDB" id="A0A137PH60"/>
<evidence type="ECO:0000256" key="1">
    <source>
        <dbReference type="SAM" id="Phobius"/>
    </source>
</evidence>
<gene>
    <name evidence="3" type="ORF">CONCODRAFT_2705</name>
</gene>
<protein>
    <recommendedName>
        <fullName evidence="5">Galactose oxidase</fullName>
    </recommendedName>
</protein>
<evidence type="ECO:0008006" key="5">
    <source>
        <dbReference type="Google" id="ProtNLM"/>
    </source>
</evidence>
<accession>A0A137PH60</accession>
<dbReference type="InterPro" id="IPR015915">
    <property type="entry name" value="Kelch-typ_b-propeller"/>
</dbReference>
<sequence length="473" mass="54229">MLLLVLFTHILSVVSELDRVLSASVRDSKLRIIYDSFDSLNIKVRLFDLKEGTTADIFNSGKAYDFGCKEGKVTLDIFETPDNLEESKNKLQIKSRRSLIHNLADSPFMNLVEYGYFEEISVFKDPGFKRISPHENFPVKGYTINKITNEFGSALYIIGGELYSKKDNIYTISNSFYKYNFTSNQWIDMAYTVSGKLKPISEHKSMVIDKRYLIILGGRGPVIYSSKPSTYDSNHPEIKYKSLYNLTIFDTFTNKWENINVNADIFDTSIASLDFAKFLTTVYKNKIIVFGGISGDSKIHSARLNRHLGILDFKSKKWHWTPIFDEDGKPLDPFRVNGEIIAFNDQLIIVNDIFSEDGIIPIQIYDLITKRMRSTLRLPDESNNSYTNIEKNQREVQLKILPLHEIVLILVGCSILLLVFAYFFYYIINNSSKSKNGMAKYSGPIREVWADPDIDITNNIITLDEKNPSNSLI</sequence>
<proteinExistence type="predicted"/>